<dbReference type="OrthoDB" id="122965at2"/>
<evidence type="ECO:0000256" key="1">
    <source>
        <dbReference type="SAM" id="MobiDB-lite"/>
    </source>
</evidence>
<organism evidence="3 4">
    <name type="scientific">Deinococcus gobiensis (strain DSM 21396 / JCM 16679 / CGMCC 1.7299 / I-0)</name>
    <dbReference type="NCBI Taxonomy" id="745776"/>
    <lineage>
        <taxon>Bacteria</taxon>
        <taxon>Thermotogati</taxon>
        <taxon>Deinococcota</taxon>
        <taxon>Deinococci</taxon>
        <taxon>Deinococcales</taxon>
        <taxon>Deinococcaceae</taxon>
        <taxon>Deinococcus</taxon>
    </lineage>
</organism>
<sequence length="315" mass="35627">MKVFLSWSKEPSKSIATFLRGWLTDVIQSLEPWMSGEDIPVGDRWANQISGELESRNYGILILTPENQFQPWINYEAGALSKMVGSSRVIPYTFGFKPADVSSSPLTAFQGVEANEDGTWRMLVEINKGLPVPLAEPQLRRAFEKNWGDLDAELKRVAEVEAKREKANPGTTPPPRSDSDKLDEMLPLLRQIAQQTKESPEDRYRRARGQRNIDTTAEKIALAFKSRPTISLDVPKAYTNGDDIEIRINSILAEISKNELPIFLNRVINNNGISEMHFTIMASDAKSYDKYRAWLGSICEAHNNSRMRLVITNEQ</sequence>
<gene>
    <name evidence="3" type="ordered locus">DGo_CA1981</name>
</gene>
<reference evidence="3 4" key="1">
    <citation type="journal article" date="2012" name="PLoS ONE">
        <title>Genome sequence and transcriptome analysis of the radioresistant bacterium Deinococcus gobiensis: insights into the extreme environmental adaptations.</title>
        <authorList>
            <person name="Yuan M."/>
            <person name="Chen M."/>
            <person name="Zhang W."/>
            <person name="Lu W."/>
            <person name="Wang J."/>
            <person name="Yang M."/>
            <person name="Zhao P."/>
            <person name="Tang R."/>
            <person name="Li X."/>
            <person name="Hao Y."/>
            <person name="Zhou Z."/>
            <person name="Zhan Y."/>
            <person name="Yu H."/>
            <person name="Teng C."/>
            <person name="Yan Y."/>
            <person name="Ping S."/>
            <person name="Wang Y."/>
            <person name="Lin M."/>
        </authorList>
    </citation>
    <scope>NUCLEOTIDE SEQUENCE [LARGE SCALE GENOMIC DNA]</scope>
    <source>
        <strain evidence="3 4">I-0</strain>
    </source>
</reference>
<dbReference type="InterPro" id="IPR035897">
    <property type="entry name" value="Toll_tir_struct_dom_sf"/>
</dbReference>
<name>H8GXQ6_DEIGI</name>
<dbReference type="eggNOG" id="ENOG5032TKD">
    <property type="taxonomic scope" value="Bacteria"/>
</dbReference>
<proteinExistence type="predicted"/>
<dbReference type="GO" id="GO:0007165">
    <property type="term" value="P:signal transduction"/>
    <property type="evidence" value="ECO:0007669"/>
    <property type="project" value="InterPro"/>
</dbReference>
<dbReference type="InterPro" id="IPR000157">
    <property type="entry name" value="TIR_dom"/>
</dbReference>
<dbReference type="KEGG" id="dgo:DGo_CA1981"/>
<dbReference type="Pfam" id="PF13676">
    <property type="entry name" value="TIR_2"/>
    <property type="match status" value="1"/>
</dbReference>
<dbReference type="SUPFAM" id="SSF52200">
    <property type="entry name" value="Toll/Interleukin receptor TIR domain"/>
    <property type="match status" value="1"/>
</dbReference>
<feature type="domain" description="TIR" evidence="2">
    <location>
        <begin position="3"/>
        <end position="98"/>
    </location>
</feature>
<dbReference type="HOGENOM" id="CLU_078752_0_0_0"/>
<dbReference type="Proteomes" id="UP000007575">
    <property type="component" value="Chromosome"/>
</dbReference>
<accession>H8GXQ6</accession>
<feature type="region of interest" description="Disordered" evidence="1">
    <location>
        <begin position="161"/>
        <end position="181"/>
    </location>
</feature>
<dbReference type="Gene3D" id="3.40.50.10140">
    <property type="entry name" value="Toll/interleukin-1 receptor homology (TIR) domain"/>
    <property type="match status" value="1"/>
</dbReference>
<protein>
    <recommendedName>
        <fullName evidence="2">TIR domain-containing protein</fullName>
    </recommendedName>
</protein>
<keyword evidence="4" id="KW-1185">Reference proteome</keyword>
<evidence type="ECO:0000313" key="3">
    <source>
        <dbReference type="EMBL" id="AFD25908.1"/>
    </source>
</evidence>
<dbReference type="AlphaFoldDB" id="H8GXQ6"/>
<dbReference type="RefSeq" id="WP_014685391.1">
    <property type="nucleotide sequence ID" value="NC_017790.1"/>
</dbReference>
<evidence type="ECO:0000313" key="4">
    <source>
        <dbReference type="Proteomes" id="UP000007575"/>
    </source>
</evidence>
<evidence type="ECO:0000259" key="2">
    <source>
        <dbReference type="Pfam" id="PF13676"/>
    </source>
</evidence>
<dbReference type="EMBL" id="CP002191">
    <property type="protein sequence ID" value="AFD25908.1"/>
    <property type="molecule type" value="Genomic_DNA"/>
</dbReference>